<dbReference type="InterPro" id="IPR044730">
    <property type="entry name" value="RNase_H-like_dom_plant"/>
</dbReference>
<dbReference type="EMBL" id="VEPZ02000982">
    <property type="protein sequence ID" value="KAE8705300.1"/>
    <property type="molecule type" value="Genomic_DNA"/>
</dbReference>
<keyword evidence="1" id="KW-0472">Membrane</keyword>
<keyword evidence="1" id="KW-1133">Transmembrane helix</keyword>
<dbReference type="InterPro" id="IPR036397">
    <property type="entry name" value="RNaseH_sf"/>
</dbReference>
<evidence type="ECO:0000256" key="1">
    <source>
        <dbReference type="SAM" id="Phobius"/>
    </source>
</evidence>
<feature type="transmembrane region" description="Helical" evidence="1">
    <location>
        <begin position="48"/>
        <end position="70"/>
    </location>
</feature>
<keyword evidence="4" id="KW-1185">Reference proteome</keyword>
<name>A0A6A3AL38_HIBSY</name>
<dbReference type="SUPFAM" id="SSF53098">
    <property type="entry name" value="Ribonuclease H-like"/>
    <property type="match status" value="1"/>
</dbReference>
<gene>
    <name evidence="3" type="ORF">F3Y22_tig00110429pilonHSYRG00606</name>
</gene>
<comment type="caution">
    <text evidence="3">The sequence shown here is derived from an EMBL/GenBank/DDBJ whole genome shotgun (WGS) entry which is preliminary data.</text>
</comment>
<dbReference type="CDD" id="cd06222">
    <property type="entry name" value="RNase_H_like"/>
    <property type="match status" value="1"/>
</dbReference>
<dbReference type="PANTHER" id="PTHR47723:SF13">
    <property type="entry name" value="PUTATIVE-RELATED"/>
    <property type="match status" value="1"/>
</dbReference>
<dbReference type="InterPro" id="IPR053151">
    <property type="entry name" value="RNase_H-like"/>
</dbReference>
<dbReference type="PANTHER" id="PTHR47723">
    <property type="entry name" value="OS05G0353850 PROTEIN"/>
    <property type="match status" value="1"/>
</dbReference>
<keyword evidence="1" id="KW-0812">Transmembrane</keyword>
<dbReference type="InterPro" id="IPR002156">
    <property type="entry name" value="RNaseH_domain"/>
</dbReference>
<proteinExistence type="predicted"/>
<protein>
    <recommendedName>
        <fullName evidence="2">RNase H type-1 domain-containing protein</fullName>
    </recommendedName>
</protein>
<organism evidence="3 4">
    <name type="scientific">Hibiscus syriacus</name>
    <name type="common">Rose of Sharon</name>
    <dbReference type="NCBI Taxonomy" id="106335"/>
    <lineage>
        <taxon>Eukaryota</taxon>
        <taxon>Viridiplantae</taxon>
        <taxon>Streptophyta</taxon>
        <taxon>Embryophyta</taxon>
        <taxon>Tracheophyta</taxon>
        <taxon>Spermatophyta</taxon>
        <taxon>Magnoliopsida</taxon>
        <taxon>eudicotyledons</taxon>
        <taxon>Gunneridae</taxon>
        <taxon>Pentapetalae</taxon>
        <taxon>rosids</taxon>
        <taxon>malvids</taxon>
        <taxon>Malvales</taxon>
        <taxon>Malvaceae</taxon>
        <taxon>Malvoideae</taxon>
        <taxon>Hibiscus</taxon>
    </lineage>
</organism>
<evidence type="ECO:0000313" key="4">
    <source>
        <dbReference type="Proteomes" id="UP000436088"/>
    </source>
</evidence>
<sequence>MYNLISLAPDSITRNNCPPWPLWRSLSNIWPASKSQLVSGRILRTPKLILLLFKILFLRMALGIGTLHRITFSPRLSIFFILLIPLPTLLGVTYATGIMALTKYSPSRVLTLMSLKTSGANVITNGIPFGSSLYMKECVASYGWFEDWLFTNLKIQVKHPIFNIPWNVLFAYMLSHAGKRRNESLQRCAMQCGDHSSPEPAPSEWINANTDGAVASSGSTSFGGVFRDHHGSFISGFAKNLGSTSITAAGLWGVLHGLQLAWSYGFEKLHVQIDSADAYQLIEMASPNSPYPMIRSMAELLNRA</sequence>
<dbReference type="Proteomes" id="UP000436088">
    <property type="component" value="Unassembled WGS sequence"/>
</dbReference>
<evidence type="ECO:0000313" key="3">
    <source>
        <dbReference type="EMBL" id="KAE8705300.1"/>
    </source>
</evidence>
<feature type="domain" description="RNase H type-1" evidence="2">
    <location>
        <begin position="209"/>
        <end position="289"/>
    </location>
</feature>
<reference evidence="3" key="1">
    <citation type="submission" date="2019-09" db="EMBL/GenBank/DDBJ databases">
        <title>Draft genome information of white flower Hibiscus syriacus.</title>
        <authorList>
            <person name="Kim Y.-M."/>
        </authorList>
    </citation>
    <scope>NUCLEOTIDE SEQUENCE [LARGE SCALE GENOMIC DNA]</scope>
    <source>
        <strain evidence="3">YM2019G1</strain>
    </source>
</reference>
<feature type="transmembrane region" description="Helical" evidence="1">
    <location>
        <begin position="76"/>
        <end position="101"/>
    </location>
</feature>
<dbReference type="GO" id="GO:0003676">
    <property type="term" value="F:nucleic acid binding"/>
    <property type="evidence" value="ECO:0007669"/>
    <property type="project" value="InterPro"/>
</dbReference>
<dbReference type="Gene3D" id="3.30.420.10">
    <property type="entry name" value="Ribonuclease H-like superfamily/Ribonuclease H"/>
    <property type="match status" value="1"/>
</dbReference>
<dbReference type="Pfam" id="PF13456">
    <property type="entry name" value="RVT_3"/>
    <property type="match status" value="1"/>
</dbReference>
<dbReference type="InterPro" id="IPR012337">
    <property type="entry name" value="RNaseH-like_sf"/>
</dbReference>
<accession>A0A6A3AL38</accession>
<dbReference type="GO" id="GO:0004523">
    <property type="term" value="F:RNA-DNA hybrid ribonuclease activity"/>
    <property type="evidence" value="ECO:0007669"/>
    <property type="project" value="InterPro"/>
</dbReference>
<evidence type="ECO:0000259" key="2">
    <source>
        <dbReference type="Pfam" id="PF13456"/>
    </source>
</evidence>
<dbReference type="AlphaFoldDB" id="A0A6A3AL38"/>